<evidence type="ECO:0000313" key="2">
    <source>
        <dbReference type="EMBL" id="KGR87422.1"/>
    </source>
</evidence>
<keyword evidence="3" id="KW-1185">Reference proteome</keyword>
<organism evidence="2 3">
    <name type="scientific">Lysinibacillus odysseyi 34hs-1 = NBRC 100172</name>
    <dbReference type="NCBI Taxonomy" id="1220589"/>
    <lineage>
        <taxon>Bacteria</taxon>
        <taxon>Bacillati</taxon>
        <taxon>Bacillota</taxon>
        <taxon>Bacilli</taxon>
        <taxon>Bacillales</taxon>
        <taxon>Bacillaceae</taxon>
        <taxon>Lysinibacillus</taxon>
    </lineage>
</organism>
<sequence length="259" mass="29804">MTKTTKKQLIEEYVSKARETHDKSKELLFELVKEARADYHKTNTDPRLSPEGRAWENEAARKHYKEVFLRNAADLKAEYKRHVEYAKKLAHEVLAEQPENTMSSSQNAAFESKLTDLKTRVLLHPNPSNAVELVEKFVRENNDEYKAYTIAKQFHEIVTPLASSVQQADKQRLMQAYESAQKATLTEEKAYAQQALEMADEPRFYLTQHDSPSFQSLRNVIGRQGAEMANEPEQELARMQSGEPEQAEQEESNEEQAAE</sequence>
<dbReference type="RefSeq" id="WP_036151382.1">
    <property type="nucleotide sequence ID" value="NZ_AVCX01000016.1"/>
</dbReference>
<accession>A0A0A3JKA1</accession>
<name>A0A0A3JKA1_9BACI</name>
<comment type="caution">
    <text evidence="2">The sequence shown here is derived from an EMBL/GenBank/DDBJ whole genome shotgun (WGS) entry which is preliminary data.</text>
</comment>
<gene>
    <name evidence="2" type="ORF">CD32_03765</name>
</gene>
<protein>
    <submittedName>
        <fullName evidence="2">Uncharacterized protein</fullName>
    </submittedName>
</protein>
<evidence type="ECO:0000256" key="1">
    <source>
        <dbReference type="SAM" id="MobiDB-lite"/>
    </source>
</evidence>
<dbReference type="STRING" id="1220589.CD32_03765"/>
<dbReference type="Proteomes" id="UP000030437">
    <property type="component" value="Unassembled WGS sequence"/>
</dbReference>
<reference evidence="2 3" key="1">
    <citation type="submission" date="2014-02" db="EMBL/GenBank/DDBJ databases">
        <title>Draft genome sequence of Lysinibacillus odysseyi NBRC 100172.</title>
        <authorList>
            <person name="Zhang F."/>
            <person name="Wang G."/>
            <person name="Zhang L."/>
        </authorList>
    </citation>
    <scope>NUCLEOTIDE SEQUENCE [LARGE SCALE GENOMIC DNA]</scope>
    <source>
        <strain evidence="2 3">NBRC 100172</strain>
    </source>
</reference>
<feature type="region of interest" description="Disordered" evidence="1">
    <location>
        <begin position="221"/>
        <end position="259"/>
    </location>
</feature>
<feature type="compositionally biased region" description="Acidic residues" evidence="1">
    <location>
        <begin position="245"/>
        <end position="259"/>
    </location>
</feature>
<proteinExistence type="predicted"/>
<evidence type="ECO:0000313" key="3">
    <source>
        <dbReference type="Proteomes" id="UP000030437"/>
    </source>
</evidence>
<dbReference type="EMBL" id="JPVP01000047">
    <property type="protein sequence ID" value="KGR87422.1"/>
    <property type="molecule type" value="Genomic_DNA"/>
</dbReference>
<dbReference type="AlphaFoldDB" id="A0A0A3JKA1"/>